<dbReference type="EMBL" id="ADCP02000001">
    <property type="protein sequence ID" value="EFV43915.2"/>
    <property type="molecule type" value="Genomic_DNA"/>
</dbReference>
<proteinExistence type="inferred from homology"/>
<feature type="domain" description="HTH cro/C1-type" evidence="5">
    <location>
        <begin position="152"/>
        <end position="179"/>
    </location>
</feature>
<keyword evidence="2" id="KW-0159">Chromosome partition</keyword>
<evidence type="ECO:0000313" key="6">
    <source>
        <dbReference type="EMBL" id="EFV43915.2"/>
    </source>
</evidence>
<dbReference type="AlphaFoldDB" id="E5Y7U8"/>
<dbReference type="CDD" id="cd00093">
    <property type="entry name" value="HTH_XRE"/>
    <property type="match status" value="1"/>
</dbReference>
<dbReference type="FunFam" id="3.90.1530.30:FF:000001">
    <property type="entry name" value="Chromosome partitioning protein ParB"/>
    <property type="match status" value="1"/>
</dbReference>
<dbReference type="InterPro" id="IPR003115">
    <property type="entry name" value="ParB_N"/>
</dbReference>
<feature type="region of interest" description="Disordered" evidence="4">
    <location>
        <begin position="1"/>
        <end position="42"/>
    </location>
</feature>
<dbReference type="Proteomes" id="UP000006034">
    <property type="component" value="Unassembled WGS sequence"/>
</dbReference>
<protein>
    <submittedName>
        <fullName evidence="6">ParB-like partition protein</fullName>
    </submittedName>
</protein>
<evidence type="ECO:0000259" key="5">
    <source>
        <dbReference type="PROSITE" id="PS50943"/>
    </source>
</evidence>
<dbReference type="GO" id="GO:0005694">
    <property type="term" value="C:chromosome"/>
    <property type="evidence" value="ECO:0007669"/>
    <property type="project" value="TreeGrafter"/>
</dbReference>
<comment type="caution">
    <text evidence="6">The sequence shown here is derived from an EMBL/GenBank/DDBJ whole genome shotgun (WGS) entry which is preliminary data.</text>
</comment>
<evidence type="ECO:0000313" key="7">
    <source>
        <dbReference type="Proteomes" id="UP000006034"/>
    </source>
</evidence>
<dbReference type="InterPro" id="IPR036086">
    <property type="entry name" value="ParB/Sulfiredoxin_sf"/>
</dbReference>
<dbReference type="HOGENOM" id="CLU_023853_0_0_7"/>
<dbReference type="PANTHER" id="PTHR33375:SF1">
    <property type="entry name" value="CHROMOSOME-PARTITIONING PROTEIN PARB-RELATED"/>
    <property type="match status" value="1"/>
</dbReference>
<name>E5Y7U8_BILW3</name>
<dbReference type="Pfam" id="PF17762">
    <property type="entry name" value="HTH_ParB"/>
    <property type="match status" value="1"/>
</dbReference>
<evidence type="ECO:0000256" key="1">
    <source>
        <dbReference type="ARBA" id="ARBA00006295"/>
    </source>
</evidence>
<dbReference type="InterPro" id="IPR041468">
    <property type="entry name" value="HTH_ParB/Spo0J"/>
</dbReference>
<gene>
    <name evidence="6" type="ORF">HMPREF0179_02263</name>
</gene>
<dbReference type="SMART" id="SM00470">
    <property type="entry name" value="ParB"/>
    <property type="match status" value="1"/>
</dbReference>
<evidence type="ECO:0000256" key="2">
    <source>
        <dbReference type="ARBA" id="ARBA00022829"/>
    </source>
</evidence>
<evidence type="ECO:0000256" key="3">
    <source>
        <dbReference type="ARBA" id="ARBA00023125"/>
    </source>
</evidence>
<dbReference type="STRING" id="563192.HMPREF0179_02263"/>
<keyword evidence="7" id="KW-1185">Reference proteome</keyword>
<reference evidence="6 7" key="2">
    <citation type="submission" date="2013-04" db="EMBL/GenBank/DDBJ databases">
        <title>The Genome Sequence of Bilophila wadsworthia 3_1_6.</title>
        <authorList>
            <consortium name="The Broad Institute Genomics Platform"/>
            <person name="Earl A."/>
            <person name="Ward D."/>
            <person name="Feldgarden M."/>
            <person name="Gevers D."/>
            <person name="Sibley C."/>
            <person name="Strauss J."/>
            <person name="Allen-Vercoe E."/>
            <person name="Walker B."/>
            <person name="Young S."/>
            <person name="Zeng Q."/>
            <person name="Gargeya S."/>
            <person name="Fitzgerald M."/>
            <person name="Haas B."/>
            <person name="Abouelleil A."/>
            <person name="Allen A.W."/>
            <person name="Alvarado L."/>
            <person name="Arachchi H.M."/>
            <person name="Berlin A.M."/>
            <person name="Chapman S.B."/>
            <person name="Gainer-Dewar J."/>
            <person name="Goldberg J."/>
            <person name="Griggs A."/>
            <person name="Gujja S."/>
            <person name="Hansen M."/>
            <person name="Howarth C."/>
            <person name="Imamovic A."/>
            <person name="Ireland A."/>
            <person name="Larimer J."/>
            <person name="McCowan C."/>
            <person name="Murphy C."/>
            <person name="Pearson M."/>
            <person name="Poon T.W."/>
            <person name="Priest M."/>
            <person name="Roberts A."/>
            <person name="Saif S."/>
            <person name="Shea T."/>
            <person name="Sisk P."/>
            <person name="Sykes S."/>
            <person name="Wortman J."/>
            <person name="Nusbaum C."/>
            <person name="Birren B."/>
        </authorList>
    </citation>
    <scope>NUCLEOTIDE SEQUENCE [LARGE SCALE GENOMIC DNA]</scope>
    <source>
        <strain evidence="6 7">3_1_6</strain>
    </source>
</reference>
<dbReference type="SUPFAM" id="SSF110849">
    <property type="entry name" value="ParB/Sulfiredoxin"/>
    <property type="match status" value="1"/>
</dbReference>
<dbReference type="RefSeq" id="WP_016360638.1">
    <property type="nucleotide sequence ID" value="NZ_KE150238.1"/>
</dbReference>
<evidence type="ECO:0000256" key="4">
    <source>
        <dbReference type="SAM" id="MobiDB-lite"/>
    </source>
</evidence>
<keyword evidence="3" id="KW-0238">DNA-binding</keyword>
<dbReference type="Pfam" id="PF02195">
    <property type="entry name" value="ParB_N"/>
    <property type="match status" value="1"/>
</dbReference>
<dbReference type="Gene3D" id="1.10.10.2830">
    <property type="match status" value="1"/>
</dbReference>
<dbReference type="GO" id="GO:0003677">
    <property type="term" value="F:DNA binding"/>
    <property type="evidence" value="ECO:0007669"/>
    <property type="project" value="UniProtKB-KW"/>
</dbReference>
<comment type="similarity">
    <text evidence="1">Belongs to the ParB family.</text>
</comment>
<dbReference type="OrthoDB" id="9802051at2"/>
<dbReference type="PROSITE" id="PS50943">
    <property type="entry name" value="HTH_CROC1"/>
    <property type="match status" value="1"/>
</dbReference>
<dbReference type="FunFam" id="1.10.10.2830:FF:000001">
    <property type="entry name" value="Chromosome partitioning protein ParB"/>
    <property type="match status" value="1"/>
</dbReference>
<sequence>MSANERGLGRGLDALFRNVTPAERPSSAKADSAEVPAPSVPKNTTTLPIAALTPCKGQPRKHFDEAALDELAASIRSQGVIQPLLVRPRRTETATIYEIVAGERRWRAAQRAGLTEVPVYLRELSDEDALTAALIENLQREDLNPLEEAQAIQSLRERLPYSQEELAQRLGKSRSAVANSLRLLQLPRPMQDALKDGVFTPGHARAVLALPERALQDILFNAVMTRRLSVRDAEEAVIHWKRHGLLPSSLMGASAPVARSARAPKPACIKLAIRQLRENVAPKASISGTDRAGRITLPYESEEQLAELLSRLGLSVELSEAKPE</sequence>
<dbReference type="InterPro" id="IPR004437">
    <property type="entry name" value="ParB/RepB/Spo0J"/>
</dbReference>
<dbReference type="CDD" id="cd16393">
    <property type="entry name" value="SPO0J_N"/>
    <property type="match status" value="1"/>
</dbReference>
<dbReference type="PANTHER" id="PTHR33375">
    <property type="entry name" value="CHROMOSOME-PARTITIONING PROTEIN PARB-RELATED"/>
    <property type="match status" value="1"/>
</dbReference>
<dbReference type="InterPro" id="IPR050336">
    <property type="entry name" value="Chromosome_partition/occlusion"/>
</dbReference>
<dbReference type="GO" id="GO:0045881">
    <property type="term" value="P:positive regulation of sporulation resulting in formation of a cellular spore"/>
    <property type="evidence" value="ECO:0007669"/>
    <property type="project" value="TreeGrafter"/>
</dbReference>
<organism evidence="6 7">
    <name type="scientific">Bilophila wadsworthia (strain 3_1_6)</name>
    <dbReference type="NCBI Taxonomy" id="563192"/>
    <lineage>
        <taxon>Bacteria</taxon>
        <taxon>Pseudomonadati</taxon>
        <taxon>Thermodesulfobacteriota</taxon>
        <taxon>Desulfovibrionia</taxon>
        <taxon>Desulfovibrionales</taxon>
        <taxon>Desulfovibrionaceae</taxon>
        <taxon>Bilophila</taxon>
    </lineage>
</organism>
<reference evidence="6 7" key="1">
    <citation type="submission" date="2010-10" db="EMBL/GenBank/DDBJ databases">
        <authorList>
            <consortium name="The Broad Institute Genome Sequencing Platform"/>
            <person name="Ward D."/>
            <person name="Earl A."/>
            <person name="Feldgarden M."/>
            <person name="Young S.K."/>
            <person name="Gargeya S."/>
            <person name="Zeng Q."/>
            <person name="Alvarado L."/>
            <person name="Berlin A."/>
            <person name="Bochicchio J."/>
            <person name="Chapman S.B."/>
            <person name="Chen Z."/>
            <person name="Freedman E."/>
            <person name="Gellesch M."/>
            <person name="Goldberg J."/>
            <person name="Griggs A."/>
            <person name="Gujja S."/>
            <person name="Heilman E."/>
            <person name="Heiman D."/>
            <person name="Howarth C."/>
            <person name="Mehta T."/>
            <person name="Neiman D."/>
            <person name="Pearson M."/>
            <person name="Roberts A."/>
            <person name="Saif S."/>
            <person name="Shea T."/>
            <person name="Shenoy N."/>
            <person name="Sisk P."/>
            <person name="Stolte C."/>
            <person name="Sykes S."/>
            <person name="White J."/>
            <person name="Yandava C."/>
            <person name="Allen-Vercoe E."/>
            <person name="Sibley C."/>
            <person name="Ambrose C.E."/>
            <person name="Strauss J."/>
            <person name="Daigneault M."/>
            <person name="Haas B."/>
            <person name="Nusbaum C."/>
            <person name="Birren B."/>
        </authorList>
    </citation>
    <scope>NUCLEOTIDE SEQUENCE [LARGE SCALE GENOMIC DNA]</scope>
    <source>
        <strain evidence="6 7">3_1_6</strain>
    </source>
</reference>
<dbReference type="Gene3D" id="3.90.1530.30">
    <property type="match status" value="1"/>
</dbReference>
<dbReference type="InterPro" id="IPR001387">
    <property type="entry name" value="Cro/C1-type_HTH"/>
</dbReference>
<dbReference type="GO" id="GO:0007059">
    <property type="term" value="P:chromosome segregation"/>
    <property type="evidence" value="ECO:0007669"/>
    <property type="project" value="UniProtKB-KW"/>
</dbReference>
<dbReference type="eggNOG" id="COG1475">
    <property type="taxonomic scope" value="Bacteria"/>
</dbReference>
<dbReference type="GeneID" id="78085405"/>
<dbReference type="NCBIfam" id="TIGR00180">
    <property type="entry name" value="parB_part"/>
    <property type="match status" value="1"/>
</dbReference>
<accession>E5Y7U8</accession>